<feature type="transmembrane region" description="Helical" evidence="6">
    <location>
        <begin position="99"/>
        <end position="116"/>
    </location>
</feature>
<protein>
    <recommendedName>
        <fullName evidence="7">TM2 domain-containing protein</fullName>
    </recommendedName>
</protein>
<evidence type="ECO:0000259" key="7">
    <source>
        <dbReference type="Pfam" id="PF05154"/>
    </source>
</evidence>
<gene>
    <name evidence="8" type="ORF">BGZ99_010192</name>
</gene>
<accession>A0A9P6UYR8</accession>
<feature type="domain" description="TM2" evidence="7">
    <location>
        <begin position="98"/>
        <end position="146"/>
    </location>
</feature>
<name>A0A9P6UYR8_9FUNG</name>
<keyword evidence="5 6" id="KW-0472">Membrane</keyword>
<evidence type="ECO:0000256" key="2">
    <source>
        <dbReference type="ARBA" id="ARBA00008284"/>
    </source>
</evidence>
<keyword evidence="9" id="KW-1185">Reference proteome</keyword>
<proteinExistence type="inferred from homology"/>
<feature type="transmembrane region" description="Helical" evidence="6">
    <location>
        <begin position="49"/>
        <end position="70"/>
    </location>
</feature>
<dbReference type="AlphaFoldDB" id="A0A9P6UYR8"/>
<organism evidence="8 9">
    <name type="scientific">Dissophora globulifera</name>
    <dbReference type="NCBI Taxonomy" id="979702"/>
    <lineage>
        <taxon>Eukaryota</taxon>
        <taxon>Fungi</taxon>
        <taxon>Fungi incertae sedis</taxon>
        <taxon>Mucoromycota</taxon>
        <taxon>Mortierellomycotina</taxon>
        <taxon>Mortierellomycetes</taxon>
        <taxon>Mortierellales</taxon>
        <taxon>Mortierellaceae</taxon>
        <taxon>Dissophora</taxon>
    </lineage>
</organism>
<dbReference type="PANTHER" id="PTHR21016:SF25">
    <property type="entry name" value="TM2 DOMAIN-CONTAINING PROTEIN DDB_G0277895-RELATED"/>
    <property type="match status" value="1"/>
</dbReference>
<evidence type="ECO:0000256" key="3">
    <source>
        <dbReference type="ARBA" id="ARBA00022692"/>
    </source>
</evidence>
<keyword evidence="4 6" id="KW-1133">Transmembrane helix</keyword>
<dbReference type="OrthoDB" id="408511at2759"/>
<keyword evidence="3 6" id="KW-0812">Transmembrane</keyword>
<comment type="similarity">
    <text evidence="2">Belongs to the TM2 family.</text>
</comment>
<evidence type="ECO:0000256" key="4">
    <source>
        <dbReference type="ARBA" id="ARBA00022989"/>
    </source>
</evidence>
<evidence type="ECO:0000313" key="8">
    <source>
        <dbReference type="EMBL" id="KAG0326053.1"/>
    </source>
</evidence>
<dbReference type="Pfam" id="PF05154">
    <property type="entry name" value="TM2"/>
    <property type="match status" value="1"/>
</dbReference>
<feature type="transmembrane region" description="Helical" evidence="6">
    <location>
        <begin position="128"/>
        <end position="153"/>
    </location>
</feature>
<dbReference type="InterPro" id="IPR007829">
    <property type="entry name" value="TM2"/>
</dbReference>
<comment type="caution">
    <text evidence="8">The sequence shown here is derived from an EMBL/GenBank/DDBJ whole genome shotgun (WGS) entry which is preliminary data.</text>
</comment>
<sequence>MSNYGTNNHSHRHDEEQALLNGTPVTVTEVNDTFYGRTFRHVHTHRKRYFALWLLAAISAVSIVLALFHYEKNKHQGGNEDGDLEGLLSKPPSVCQSDRSYPITILLSIFFGYVGIDRFYLGYIISALLKLATAGGFGIWYIIDIVLIVIGGLPDHNGCSLVAP</sequence>
<evidence type="ECO:0000256" key="6">
    <source>
        <dbReference type="SAM" id="Phobius"/>
    </source>
</evidence>
<evidence type="ECO:0000313" key="9">
    <source>
        <dbReference type="Proteomes" id="UP000738325"/>
    </source>
</evidence>
<comment type="subcellular location">
    <subcellularLocation>
        <location evidence="1">Membrane</location>
        <topology evidence="1">Multi-pass membrane protein</topology>
    </subcellularLocation>
</comment>
<dbReference type="InterPro" id="IPR050932">
    <property type="entry name" value="TM2D1-3-like"/>
</dbReference>
<evidence type="ECO:0000256" key="1">
    <source>
        <dbReference type="ARBA" id="ARBA00004141"/>
    </source>
</evidence>
<reference evidence="8" key="1">
    <citation type="journal article" date="2020" name="Fungal Divers.">
        <title>Resolving the Mortierellaceae phylogeny through synthesis of multi-gene phylogenetics and phylogenomics.</title>
        <authorList>
            <person name="Vandepol N."/>
            <person name="Liber J."/>
            <person name="Desiro A."/>
            <person name="Na H."/>
            <person name="Kennedy M."/>
            <person name="Barry K."/>
            <person name="Grigoriev I.V."/>
            <person name="Miller A.N."/>
            <person name="O'Donnell K."/>
            <person name="Stajich J.E."/>
            <person name="Bonito G."/>
        </authorList>
    </citation>
    <scope>NUCLEOTIDE SEQUENCE</scope>
    <source>
        <strain evidence="8">REB-010B</strain>
    </source>
</reference>
<evidence type="ECO:0000256" key="5">
    <source>
        <dbReference type="ARBA" id="ARBA00023136"/>
    </source>
</evidence>
<dbReference type="EMBL" id="JAAAIP010000093">
    <property type="protein sequence ID" value="KAG0326053.1"/>
    <property type="molecule type" value="Genomic_DNA"/>
</dbReference>
<dbReference type="GO" id="GO:0016020">
    <property type="term" value="C:membrane"/>
    <property type="evidence" value="ECO:0007669"/>
    <property type="project" value="UniProtKB-SubCell"/>
</dbReference>
<dbReference type="PANTHER" id="PTHR21016">
    <property type="entry name" value="BETA-AMYLOID BINDING PROTEIN-RELATED"/>
    <property type="match status" value="1"/>
</dbReference>
<dbReference type="Proteomes" id="UP000738325">
    <property type="component" value="Unassembled WGS sequence"/>
</dbReference>